<protein>
    <submittedName>
        <fullName evidence="2">D-ala D-ala ligase family protein</fullName>
    </submittedName>
</protein>
<evidence type="ECO:0000313" key="3">
    <source>
        <dbReference type="Proteomes" id="UP000216363"/>
    </source>
</evidence>
<sequence length="56" mass="6157">MTFVVNEVNTIPGFTNISMYAKATADYAEIIDCLVEHGVARASRVGQTNREHRATS</sequence>
<evidence type="ECO:0000313" key="2">
    <source>
        <dbReference type="EMBL" id="OYR25083.1"/>
    </source>
</evidence>
<dbReference type="EMBL" id="NNRN01000059">
    <property type="protein sequence ID" value="OYR25083.1"/>
    <property type="molecule type" value="Genomic_DNA"/>
</dbReference>
<dbReference type="Proteomes" id="UP000216363">
    <property type="component" value="Unassembled WGS sequence"/>
</dbReference>
<dbReference type="Gene3D" id="3.30.470.20">
    <property type="entry name" value="ATP-grasp fold, B domain"/>
    <property type="match status" value="1"/>
</dbReference>
<dbReference type="GO" id="GO:0008716">
    <property type="term" value="F:D-alanine-D-alanine ligase activity"/>
    <property type="evidence" value="ECO:0007669"/>
    <property type="project" value="InterPro"/>
</dbReference>
<accession>A0A256GD99</accession>
<comment type="caution">
    <text evidence="2">The sequence shown here is derived from an EMBL/GenBank/DDBJ whole genome shotgun (WGS) entry which is preliminary data.</text>
</comment>
<dbReference type="AlphaFoldDB" id="A0A256GD99"/>
<evidence type="ECO:0000259" key="1">
    <source>
        <dbReference type="Pfam" id="PF07478"/>
    </source>
</evidence>
<organism evidence="2 3">
    <name type="scientific">Brucella lupini</name>
    <dbReference type="NCBI Taxonomy" id="255457"/>
    <lineage>
        <taxon>Bacteria</taxon>
        <taxon>Pseudomonadati</taxon>
        <taxon>Pseudomonadota</taxon>
        <taxon>Alphaproteobacteria</taxon>
        <taxon>Hyphomicrobiales</taxon>
        <taxon>Brucellaceae</taxon>
        <taxon>Brucella/Ochrobactrum group</taxon>
        <taxon>Brucella</taxon>
    </lineage>
</organism>
<keyword evidence="2" id="KW-0436">Ligase</keyword>
<dbReference type="InterPro" id="IPR011095">
    <property type="entry name" value="Dala_Dala_lig_C"/>
</dbReference>
<name>A0A256GD99_9HYPH</name>
<feature type="domain" description="D-alanine--D-alanine ligase C-terminal" evidence="1">
    <location>
        <begin position="2"/>
        <end position="34"/>
    </location>
</feature>
<dbReference type="Pfam" id="PF07478">
    <property type="entry name" value="Dala_Dala_lig_C"/>
    <property type="match status" value="1"/>
</dbReference>
<proteinExistence type="predicted"/>
<reference evidence="2 3" key="1">
    <citation type="submission" date="2017-07" db="EMBL/GenBank/DDBJ databases">
        <title>Draft genome of Ochrobactrum lupini type strain LUP21.</title>
        <authorList>
            <person name="Krzyzanowska D.M."/>
            <person name="Jafra S."/>
        </authorList>
    </citation>
    <scope>NUCLEOTIDE SEQUENCE [LARGE SCALE GENOMIC DNA]</scope>
    <source>
        <strain evidence="2 3">LUP21</strain>
    </source>
</reference>
<gene>
    <name evidence="2" type="ORF">CES86_4468</name>
</gene>